<feature type="domain" description="DUF3592" evidence="2">
    <location>
        <begin position="39"/>
        <end position="127"/>
    </location>
</feature>
<dbReference type="RefSeq" id="WP_089219052.1">
    <property type="nucleotide sequence ID" value="NZ_FZOS01000006.1"/>
</dbReference>
<dbReference type="Proteomes" id="UP000198281">
    <property type="component" value="Unassembled WGS sequence"/>
</dbReference>
<gene>
    <name evidence="3" type="ORF">SAMN06295912_106115</name>
</gene>
<dbReference type="EMBL" id="FZOS01000006">
    <property type="protein sequence ID" value="SNS43397.1"/>
    <property type="molecule type" value="Genomic_DNA"/>
</dbReference>
<keyword evidence="4" id="KW-1185">Reference proteome</keyword>
<dbReference type="AlphaFoldDB" id="A0A239EFJ7"/>
<feature type="transmembrane region" description="Helical" evidence="1">
    <location>
        <begin position="132"/>
        <end position="151"/>
    </location>
</feature>
<accession>A0A239EFJ7</accession>
<name>A0A239EFJ7_9SPHN</name>
<evidence type="ECO:0000313" key="3">
    <source>
        <dbReference type="EMBL" id="SNS43397.1"/>
    </source>
</evidence>
<keyword evidence="1" id="KW-1133">Transmembrane helix</keyword>
<keyword evidence="1" id="KW-0812">Transmembrane</keyword>
<protein>
    <recommendedName>
        <fullName evidence="2">DUF3592 domain-containing protein</fullName>
    </recommendedName>
</protein>
<evidence type="ECO:0000256" key="1">
    <source>
        <dbReference type="SAM" id="Phobius"/>
    </source>
</evidence>
<dbReference type="Pfam" id="PF12158">
    <property type="entry name" value="DUF3592"/>
    <property type="match status" value="1"/>
</dbReference>
<dbReference type="InterPro" id="IPR021994">
    <property type="entry name" value="DUF3592"/>
</dbReference>
<proteinExistence type="predicted"/>
<keyword evidence="1" id="KW-0472">Membrane</keyword>
<dbReference type="OrthoDB" id="2242169at2"/>
<sequence>MWPKILFFCVGLLIAGSAGGVYGYGLYRYAVAESAWEETDGRILASEYSEHVSEDTDGSSSTSYRAHVRYLYAVGGREYRGRAIWLYYHIPIDDRFDAQDLVEAFAAGRTVPVYYDPADPGDAVLIVEPPSLWWLAGVAFGLPFLLVGLFAPRFDMRPLA</sequence>
<organism evidence="3 4">
    <name type="scientific">Edaphosphingomonas laterariae</name>
    <dbReference type="NCBI Taxonomy" id="861865"/>
    <lineage>
        <taxon>Bacteria</taxon>
        <taxon>Pseudomonadati</taxon>
        <taxon>Pseudomonadota</taxon>
        <taxon>Alphaproteobacteria</taxon>
        <taxon>Sphingomonadales</taxon>
        <taxon>Rhizorhabdaceae</taxon>
        <taxon>Edaphosphingomonas</taxon>
    </lineage>
</organism>
<evidence type="ECO:0000313" key="4">
    <source>
        <dbReference type="Proteomes" id="UP000198281"/>
    </source>
</evidence>
<evidence type="ECO:0000259" key="2">
    <source>
        <dbReference type="Pfam" id="PF12158"/>
    </source>
</evidence>
<reference evidence="4" key="1">
    <citation type="submission" date="2017-06" db="EMBL/GenBank/DDBJ databases">
        <authorList>
            <person name="Varghese N."/>
            <person name="Submissions S."/>
        </authorList>
    </citation>
    <scope>NUCLEOTIDE SEQUENCE [LARGE SCALE GENOMIC DNA]</scope>
    <source>
        <strain evidence="4">LNB2</strain>
    </source>
</reference>